<comment type="caution">
    <text evidence="1">The sequence shown here is derived from an EMBL/GenBank/DDBJ whole genome shotgun (WGS) entry which is preliminary data.</text>
</comment>
<organism evidence="1 2">
    <name type="scientific">Acetobacter fallax</name>
    <dbReference type="NCBI Taxonomy" id="1737473"/>
    <lineage>
        <taxon>Bacteria</taxon>
        <taxon>Pseudomonadati</taxon>
        <taxon>Pseudomonadota</taxon>
        <taxon>Alphaproteobacteria</taxon>
        <taxon>Acetobacterales</taxon>
        <taxon>Acetobacteraceae</taxon>
        <taxon>Acetobacter</taxon>
    </lineage>
</organism>
<evidence type="ECO:0000313" key="2">
    <source>
        <dbReference type="Proteomes" id="UP000615326"/>
    </source>
</evidence>
<keyword evidence="2" id="KW-1185">Reference proteome</keyword>
<proteinExistence type="predicted"/>
<sequence>MRFDPAMNGALIVASDLIREIAKRLPKGSLSPSQKAQVEAASHSFTWFVDEAERQRGKRLREYFALVQSLEQAGHADRR</sequence>
<evidence type="ECO:0000313" key="1">
    <source>
        <dbReference type="EMBL" id="NHO33297.1"/>
    </source>
</evidence>
<name>A0ABX0KC78_9PROT</name>
<dbReference type="RefSeq" id="WP_173577820.1">
    <property type="nucleotide sequence ID" value="NZ_WOSW01000025.1"/>
</dbReference>
<reference evidence="1 2" key="1">
    <citation type="journal article" date="2020" name="Int. J. Syst. Evol. Microbiol.">
        <title>Novel acetic acid bacteria from cider fermentations: Acetobacter conturbans sp. nov. and Acetobacter fallax sp. nov.</title>
        <authorList>
            <person name="Sombolestani A.S."/>
            <person name="Cleenwerck I."/>
            <person name="Cnockaert M."/>
            <person name="Borremans W."/>
            <person name="Wieme A.D."/>
            <person name="De Vuyst L."/>
            <person name="Vandamme P."/>
        </authorList>
    </citation>
    <scope>NUCLEOTIDE SEQUENCE [LARGE SCALE GENOMIC DNA]</scope>
    <source>
        <strain evidence="1 2">LMG 1637</strain>
    </source>
</reference>
<gene>
    <name evidence="1" type="ORF">GOB84_12130</name>
</gene>
<dbReference type="Proteomes" id="UP000615326">
    <property type="component" value="Unassembled WGS sequence"/>
</dbReference>
<protein>
    <submittedName>
        <fullName evidence="1">Uncharacterized protein</fullName>
    </submittedName>
</protein>
<accession>A0ABX0KC78</accession>
<dbReference type="EMBL" id="WOSW01000025">
    <property type="protein sequence ID" value="NHO33297.1"/>
    <property type="molecule type" value="Genomic_DNA"/>
</dbReference>